<dbReference type="GeneID" id="108039692"/>
<dbReference type="SUPFAM" id="SSF56496">
    <property type="entry name" value="Fibrinogen C-terminal domain-like"/>
    <property type="match status" value="1"/>
</dbReference>
<protein>
    <recommendedName>
        <fullName evidence="1">Fibrinogen C-terminal domain-containing protein</fullName>
    </recommendedName>
</protein>
<dbReference type="InterPro" id="IPR014716">
    <property type="entry name" value="Fibrinogen_a/b/g_C_1"/>
</dbReference>
<dbReference type="Gene3D" id="3.90.215.10">
    <property type="entry name" value="Gamma Fibrinogen, chain A, domain 1"/>
    <property type="match status" value="1"/>
</dbReference>
<dbReference type="EnsemblMetazoa" id="XM_044459004.1">
    <property type="protein sequence ID" value="XP_044314939.1"/>
    <property type="gene ID" value="LOC108039692"/>
</dbReference>
<keyword evidence="3" id="KW-1185">Reference proteome</keyword>
<evidence type="ECO:0000313" key="3">
    <source>
        <dbReference type="Proteomes" id="UP001652680"/>
    </source>
</evidence>
<dbReference type="PANTHER" id="PTHR19143">
    <property type="entry name" value="FIBRINOGEN/TENASCIN/ANGIOPOEITIN"/>
    <property type="match status" value="1"/>
</dbReference>
<accession>A0ABM5J7Z3</accession>
<dbReference type="InterPro" id="IPR050373">
    <property type="entry name" value="Fibrinogen_C-term_domain"/>
</dbReference>
<feature type="domain" description="Fibrinogen C-terminal" evidence="1">
    <location>
        <begin position="1"/>
        <end position="113"/>
    </location>
</feature>
<dbReference type="SMART" id="SM00186">
    <property type="entry name" value="FBG"/>
    <property type="match status" value="1"/>
</dbReference>
<reference evidence="2" key="2">
    <citation type="submission" date="2025-05" db="UniProtKB">
        <authorList>
            <consortium name="EnsemblMetazoa"/>
        </authorList>
    </citation>
    <scope>IDENTIFICATION</scope>
</reference>
<dbReference type="RefSeq" id="XP_044314939.1">
    <property type="nucleotide sequence ID" value="XM_044459004.1"/>
</dbReference>
<name>A0ABM5J7Z3_DRORH</name>
<evidence type="ECO:0000313" key="2">
    <source>
        <dbReference type="EnsemblMetazoa" id="XP_044314939.1"/>
    </source>
</evidence>
<reference evidence="3" key="1">
    <citation type="journal article" date="2021" name="Elife">
        <title>Highly contiguous assemblies of 101 drosophilid genomes.</title>
        <authorList>
            <person name="Kim B.Y."/>
            <person name="Wang J.R."/>
            <person name="Miller D.E."/>
            <person name="Barmina O."/>
            <person name="Delaney E."/>
            <person name="Thompson A."/>
            <person name="Comeault A.A."/>
            <person name="Peede D."/>
            <person name="D'Agostino E.R."/>
            <person name="Pelaez J."/>
            <person name="Aguilar J.M."/>
            <person name="Haji D."/>
            <person name="Matsunaga T."/>
            <person name="Armstrong E.E."/>
            <person name="Zych M."/>
            <person name="Ogawa Y."/>
            <person name="Stamenkovic-Radak M."/>
            <person name="Jelic M."/>
            <person name="Veselinovic M.S."/>
            <person name="Tanaskovic M."/>
            <person name="Eric P."/>
            <person name="Gao J.J."/>
            <person name="Katoh T.K."/>
            <person name="Toda M.J."/>
            <person name="Watabe H."/>
            <person name="Watada M."/>
            <person name="Davis J.S."/>
            <person name="Moyle L.C."/>
            <person name="Manoli G."/>
            <person name="Bertolini E."/>
            <person name="Kostal V."/>
            <person name="Hawley R.S."/>
            <person name="Takahashi A."/>
            <person name="Jones C.D."/>
            <person name="Price D.K."/>
            <person name="Whiteman N."/>
            <person name="Kopp A."/>
            <person name="Matute D.R."/>
            <person name="Petrov D.A."/>
        </authorList>
    </citation>
    <scope>NUCLEOTIDE SEQUENCE [LARGE SCALE GENOMIC DNA]</scope>
</reference>
<organism evidence="2 3">
    <name type="scientific">Drosophila rhopaloa</name>
    <name type="common">Fruit fly</name>
    <dbReference type="NCBI Taxonomy" id="1041015"/>
    <lineage>
        <taxon>Eukaryota</taxon>
        <taxon>Metazoa</taxon>
        <taxon>Ecdysozoa</taxon>
        <taxon>Arthropoda</taxon>
        <taxon>Hexapoda</taxon>
        <taxon>Insecta</taxon>
        <taxon>Pterygota</taxon>
        <taxon>Neoptera</taxon>
        <taxon>Endopterygota</taxon>
        <taxon>Diptera</taxon>
        <taxon>Brachycera</taxon>
        <taxon>Muscomorpha</taxon>
        <taxon>Ephydroidea</taxon>
        <taxon>Drosophilidae</taxon>
        <taxon>Drosophila</taxon>
        <taxon>Sophophora</taxon>
    </lineage>
</organism>
<proteinExistence type="predicted"/>
<sequence>MTEARPHELYIKLEKVDGSTSYAQYDDFMIGSEEEYYKLKNLGKYSGAAGDSLTFNKNQKFSTFDRDNDNHIARNCANEVGAWWHKACSYSTLNGKYFRDGIGSQGMMIMMSK</sequence>
<dbReference type="PANTHER" id="PTHR19143:SF327">
    <property type="entry name" value="FI21813P1-RELATED"/>
    <property type="match status" value="1"/>
</dbReference>
<evidence type="ECO:0000259" key="1">
    <source>
        <dbReference type="PROSITE" id="PS51406"/>
    </source>
</evidence>
<dbReference type="PROSITE" id="PS51406">
    <property type="entry name" value="FIBRINOGEN_C_2"/>
    <property type="match status" value="1"/>
</dbReference>
<dbReference type="Proteomes" id="UP001652680">
    <property type="component" value="Unassembled WGS sequence"/>
</dbReference>
<dbReference type="Pfam" id="PF00147">
    <property type="entry name" value="Fibrinogen_C"/>
    <property type="match status" value="1"/>
</dbReference>
<dbReference type="InterPro" id="IPR036056">
    <property type="entry name" value="Fibrinogen-like_C"/>
</dbReference>
<dbReference type="InterPro" id="IPR002181">
    <property type="entry name" value="Fibrinogen_a/b/g_C_dom"/>
</dbReference>